<gene>
    <name evidence="2" type="ORF">Syun_023018</name>
</gene>
<dbReference type="Proteomes" id="UP001420932">
    <property type="component" value="Unassembled WGS sequence"/>
</dbReference>
<proteinExistence type="predicted"/>
<feature type="region of interest" description="Disordered" evidence="1">
    <location>
        <begin position="1"/>
        <end position="39"/>
    </location>
</feature>
<dbReference type="EMBL" id="JBBNAF010000010">
    <property type="protein sequence ID" value="KAK9107007.1"/>
    <property type="molecule type" value="Genomic_DNA"/>
</dbReference>
<keyword evidence="3" id="KW-1185">Reference proteome</keyword>
<evidence type="ECO:0000313" key="2">
    <source>
        <dbReference type="EMBL" id="KAK9107007.1"/>
    </source>
</evidence>
<accession>A0AAP0I1Y5</accession>
<organism evidence="2 3">
    <name type="scientific">Stephania yunnanensis</name>
    <dbReference type="NCBI Taxonomy" id="152371"/>
    <lineage>
        <taxon>Eukaryota</taxon>
        <taxon>Viridiplantae</taxon>
        <taxon>Streptophyta</taxon>
        <taxon>Embryophyta</taxon>
        <taxon>Tracheophyta</taxon>
        <taxon>Spermatophyta</taxon>
        <taxon>Magnoliopsida</taxon>
        <taxon>Ranunculales</taxon>
        <taxon>Menispermaceae</taxon>
        <taxon>Menispermoideae</taxon>
        <taxon>Cissampelideae</taxon>
        <taxon>Stephania</taxon>
    </lineage>
</organism>
<sequence length="139" mass="15184">MGGECPGFVEGFNPKPLRGPQLGSFDGVPPRGPLQKEAPLCWGTRTSLRNPEPPTVALLEVLQTVGGASFCNGPDLLEETPAPSKLPRTSWRKTPGHSPLPQLEPEPLETQVLRLMELCTIEPRQLNGTQLHEPKYLCL</sequence>
<name>A0AAP0I1Y5_9MAGN</name>
<evidence type="ECO:0000313" key="3">
    <source>
        <dbReference type="Proteomes" id="UP001420932"/>
    </source>
</evidence>
<reference evidence="2 3" key="1">
    <citation type="submission" date="2024-01" db="EMBL/GenBank/DDBJ databases">
        <title>Genome assemblies of Stephania.</title>
        <authorList>
            <person name="Yang L."/>
        </authorList>
    </citation>
    <scope>NUCLEOTIDE SEQUENCE [LARGE SCALE GENOMIC DNA]</scope>
    <source>
        <strain evidence="2">YNDBR</strain>
        <tissue evidence="2">Leaf</tissue>
    </source>
</reference>
<feature type="region of interest" description="Disordered" evidence="1">
    <location>
        <begin position="73"/>
        <end position="105"/>
    </location>
</feature>
<evidence type="ECO:0000256" key="1">
    <source>
        <dbReference type="SAM" id="MobiDB-lite"/>
    </source>
</evidence>
<protein>
    <submittedName>
        <fullName evidence="2">Uncharacterized protein</fullName>
    </submittedName>
</protein>
<dbReference type="AlphaFoldDB" id="A0AAP0I1Y5"/>
<comment type="caution">
    <text evidence="2">The sequence shown here is derived from an EMBL/GenBank/DDBJ whole genome shotgun (WGS) entry which is preliminary data.</text>
</comment>